<dbReference type="AlphaFoldDB" id="A0A1R4EG00"/>
<keyword evidence="4" id="KW-1185">Reference proteome</keyword>
<feature type="region of interest" description="Disordered" evidence="1">
    <location>
        <begin position="69"/>
        <end position="107"/>
    </location>
</feature>
<feature type="chain" id="PRO_5012300407" evidence="2">
    <location>
        <begin position="30"/>
        <end position="174"/>
    </location>
</feature>
<evidence type="ECO:0000313" key="4">
    <source>
        <dbReference type="Proteomes" id="UP000188169"/>
    </source>
</evidence>
<gene>
    <name evidence="3" type="ORF">A1019T_01378</name>
</gene>
<proteinExistence type="predicted"/>
<feature type="region of interest" description="Disordered" evidence="1">
    <location>
        <begin position="150"/>
        <end position="174"/>
    </location>
</feature>
<accession>A0A1R4EG00</accession>
<reference evidence="4" key="1">
    <citation type="submission" date="2017-02" db="EMBL/GenBank/DDBJ databases">
        <authorList>
            <person name="Mornico D."/>
        </authorList>
    </citation>
    <scope>NUCLEOTIDE SEQUENCE [LARGE SCALE GENOMIC DNA]</scope>
</reference>
<dbReference type="RefSeq" id="WP_077448800.1">
    <property type="nucleotide sequence ID" value="NZ_FUGD01000083.1"/>
</dbReference>
<feature type="compositionally biased region" description="Acidic residues" evidence="1">
    <location>
        <begin position="94"/>
        <end position="104"/>
    </location>
</feature>
<protein>
    <submittedName>
        <fullName evidence="3">Uncharacterized protein</fullName>
    </submittedName>
</protein>
<evidence type="ECO:0000313" key="3">
    <source>
        <dbReference type="EMBL" id="SJM37406.1"/>
    </source>
</evidence>
<feature type="signal peptide" evidence="2">
    <location>
        <begin position="1"/>
        <end position="29"/>
    </location>
</feature>
<evidence type="ECO:0000256" key="2">
    <source>
        <dbReference type="SAM" id="SignalP"/>
    </source>
</evidence>
<dbReference type="OrthoDB" id="6658858at2"/>
<name>A0A1R4EG00_9GAMM</name>
<dbReference type="Proteomes" id="UP000188169">
    <property type="component" value="Unassembled WGS sequence"/>
</dbReference>
<evidence type="ECO:0000256" key="1">
    <source>
        <dbReference type="SAM" id="MobiDB-lite"/>
    </source>
</evidence>
<organism evidence="3 4">
    <name type="scientific">Psychrobacter pasteurii</name>
    <dbReference type="NCBI Taxonomy" id="1945520"/>
    <lineage>
        <taxon>Bacteria</taxon>
        <taxon>Pseudomonadati</taxon>
        <taxon>Pseudomonadota</taxon>
        <taxon>Gammaproteobacteria</taxon>
        <taxon>Moraxellales</taxon>
        <taxon>Moraxellaceae</taxon>
        <taxon>Psychrobacter</taxon>
    </lineage>
</organism>
<keyword evidence="2" id="KW-0732">Signal</keyword>
<sequence length="174" mass="17872">MNTNHTKKNGLVISTLVAGVLAISGTASAAEQPKAEPTAQANTQQVAAEVNEATATAAAEVENTLQQKVEDEEGELLATQPGKVAVAEQTTAEVAEEEGADAEDGQQVAVAAVGQQAPAPANIDATPTLAGESGGNIEATPITLQQKVKDNRGELQATQPGQVEVQENRRVRAK</sequence>
<dbReference type="EMBL" id="FUGD01000083">
    <property type="protein sequence ID" value="SJM37406.1"/>
    <property type="molecule type" value="Genomic_DNA"/>
</dbReference>